<dbReference type="GO" id="GO:0046872">
    <property type="term" value="F:metal ion binding"/>
    <property type="evidence" value="ECO:0007669"/>
    <property type="project" value="UniProtKB-KW"/>
</dbReference>
<keyword evidence="2" id="KW-0004">4Fe-4S</keyword>
<evidence type="ECO:0000256" key="1">
    <source>
        <dbReference type="ARBA" id="ARBA00010429"/>
    </source>
</evidence>
<dbReference type="Gene3D" id="3.30.70.20">
    <property type="match status" value="1"/>
</dbReference>
<keyword evidence="3" id="KW-0349">Heme</keyword>
<keyword evidence="10" id="KW-1185">Reference proteome</keyword>
<dbReference type="SUPFAM" id="SSF54862">
    <property type="entry name" value="4Fe-4S ferredoxins"/>
    <property type="match status" value="1"/>
</dbReference>
<dbReference type="RefSeq" id="WP_090042989.1">
    <property type="nucleotide sequence ID" value="NZ_FOKI01000049.1"/>
</dbReference>
<dbReference type="PANTHER" id="PTHR11493:SF54">
    <property type="entry name" value="ANAEROBIC SULFITE REDUCTASE SUBUNIT C"/>
    <property type="match status" value="1"/>
</dbReference>
<evidence type="ECO:0000256" key="2">
    <source>
        <dbReference type="ARBA" id="ARBA00022485"/>
    </source>
</evidence>
<feature type="domain" description="4Fe-4S ferredoxin-type" evidence="8">
    <location>
        <begin position="157"/>
        <end position="186"/>
    </location>
</feature>
<gene>
    <name evidence="9" type="ORF">SAMN04488528_10492</name>
</gene>
<dbReference type="Pfam" id="PF03460">
    <property type="entry name" value="NIR_SIR_ferr"/>
    <property type="match status" value="1"/>
</dbReference>
<evidence type="ECO:0000256" key="7">
    <source>
        <dbReference type="ARBA" id="ARBA00023014"/>
    </source>
</evidence>
<keyword evidence="7" id="KW-0411">Iron-sulfur</keyword>
<dbReference type="OrthoDB" id="9800558at2"/>
<dbReference type="PROSITE" id="PS00365">
    <property type="entry name" value="NIR_SIR"/>
    <property type="match status" value="1"/>
</dbReference>
<evidence type="ECO:0000313" key="9">
    <source>
        <dbReference type="EMBL" id="SFB42081.1"/>
    </source>
</evidence>
<dbReference type="SUPFAM" id="SSF56014">
    <property type="entry name" value="Nitrite and sulphite reductase 4Fe-4S domain-like"/>
    <property type="match status" value="1"/>
</dbReference>
<comment type="similarity">
    <text evidence="1">Belongs to the nitrite and sulfite reductase 4Fe-4S domain family.</text>
</comment>
<dbReference type="GO" id="GO:0050311">
    <property type="term" value="F:sulfite reductase (ferredoxin) activity"/>
    <property type="evidence" value="ECO:0007669"/>
    <property type="project" value="TreeGrafter"/>
</dbReference>
<dbReference type="GO" id="GO:0016002">
    <property type="term" value="F:sulfite reductase activity"/>
    <property type="evidence" value="ECO:0007669"/>
    <property type="project" value="TreeGrafter"/>
</dbReference>
<dbReference type="GO" id="GO:0000103">
    <property type="term" value="P:sulfate assimilation"/>
    <property type="evidence" value="ECO:0007669"/>
    <property type="project" value="TreeGrafter"/>
</dbReference>
<proteinExistence type="inferred from homology"/>
<organism evidence="9 10">
    <name type="scientific">Clostridium frigidicarnis</name>
    <dbReference type="NCBI Taxonomy" id="84698"/>
    <lineage>
        <taxon>Bacteria</taxon>
        <taxon>Bacillati</taxon>
        <taxon>Bacillota</taxon>
        <taxon>Clostridia</taxon>
        <taxon>Eubacteriales</taxon>
        <taxon>Clostridiaceae</taxon>
        <taxon>Clostridium</taxon>
    </lineage>
</organism>
<dbReference type="InterPro" id="IPR006066">
    <property type="entry name" value="NO2/SO3_Rdtase_FeS/sirohaem_BS"/>
</dbReference>
<dbReference type="SUPFAM" id="SSF55124">
    <property type="entry name" value="Nitrite/Sulfite reductase N-terminal domain-like"/>
    <property type="match status" value="1"/>
</dbReference>
<dbReference type="Gene3D" id="3.30.413.10">
    <property type="entry name" value="Sulfite Reductase Hemoprotein, domain 1"/>
    <property type="match status" value="1"/>
</dbReference>
<dbReference type="GO" id="GO:0009337">
    <property type="term" value="C:sulfite reductase complex (NADPH)"/>
    <property type="evidence" value="ECO:0007669"/>
    <property type="project" value="TreeGrafter"/>
</dbReference>
<dbReference type="Pfam" id="PF01077">
    <property type="entry name" value="NIR_SIR"/>
    <property type="match status" value="1"/>
</dbReference>
<dbReference type="GO" id="GO:0051539">
    <property type="term" value="F:4 iron, 4 sulfur cluster binding"/>
    <property type="evidence" value="ECO:0007669"/>
    <property type="project" value="UniProtKB-KW"/>
</dbReference>
<dbReference type="Gene3D" id="3.30.70.3340">
    <property type="match status" value="1"/>
</dbReference>
<reference evidence="9 10" key="1">
    <citation type="submission" date="2016-10" db="EMBL/GenBank/DDBJ databases">
        <authorList>
            <person name="de Groot N.N."/>
        </authorList>
    </citation>
    <scope>NUCLEOTIDE SEQUENCE [LARGE SCALE GENOMIC DNA]</scope>
    <source>
        <strain evidence="9 10">DSM 12271</strain>
    </source>
</reference>
<dbReference type="PROSITE" id="PS51379">
    <property type="entry name" value="4FE4S_FER_2"/>
    <property type="match status" value="2"/>
</dbReference>
<dbReference type="PANTHER" id="PTHR11493">
    <property type="entry name" value="SULFITE REDUCTASE [NADPH] SUBUNIT BETA-RELATED"/>
    <property type="match status" value="1"/>
</dbReference>
<evidence type="ECO:0000256" key="4">
    <source>
        <dbReference type="ARBA" id="ARBA00022723"/>
    </source>
</evidence>
<dbReference type="InterPro" id="IPR006067">
    <property type="entry name" value="NO2/SO3_Rdtase_4Fe4S_dom"/>
</dbReference>
<evidence type="ECO:0000256" key="6">
    <source>
        <dbReference type="ARBA" id="ARBA00023004"/>
    </source>
</evidence>
<keyword evidence="4" id="KW-0479">Metal-binding</keyword>
<feature type="domain" description="4Fe-4S ferredoxin-type" evidence="8">
    <location>
        <begin position="187"/>
        <end position="215"/>
    </location>
</feature>
<dbReference type="Pfam" id="PF00037">
    <property type="entry name" value="Fer4"/>
    <property type="match status" value="2"/>
</dbReference>
<evidence type="ECO:0000313" key="10">
    <source>
        <dbReference type="Proteomes" id="UP000198619"/>
    </source>
</evidence>
<protein>
    <submittedName>
        <fullName evidence="9">Dissimilatory sulfite reductase (Desulfoviridin), alpha and beta subunits</fullName>
    </submittedName>
</protein>
<accession>A0A1I1AVL8</accession>
<sequence length="287" mass="31560">MFNKKKIAELKGFGFLLQNDNEHFSVRFISKAGNFTTSEMESISKIANKYGRGYIGLTTRLSIEVPWINGNDIESVIKEAKELGLTHGGTGKKLRPLVACKGTICLHGNIDTQGICNKLAELHFAQDTPSKCKVTVTGCANNCSKASLNDIGIMGLTIPEFNLDKCVGCGMCANSCRQKALTVIDKKIVFDKSKCVDCGNCVRSCKLGAATCKKKGAQIYIGGRFGRSYRFGTNLGKVFEEDEICNAVEKILNYYIENGIPGERICHLMDRLGEEKVLRDICNLLFN</sequence>
<dbReference type="InterPro" id="IPR045854">
    <property type="entry name" value="NO2/SO3_Rdtase_4Fe4S_sf"/>
</dbReference>
<dbReference type="Proteomes" id="UP000198619">
    <property type="component" value="Unassembled WGS sequence"/>
</dbReference>
<dbReference type="InterPro" id="IPR045169">
    <property type="entry name" value="NO2/SO3_Rdtase_4Fe4S_prot"/>
</dbReference>
<dbReference type="GO" id="GO:0020037">
    <property type="term" value="F:heme binding"/>
    <property type="evidence" value="ECO:0007669"/>
    <property type="project" value="InterPro"/>
</dbReference>
<evidence type="ECO:0000256" key="5">
    <source>
        <dbReference type="ARBA" id="ARBA00023002"/>
    </source>
</evidence>
<dbReference type="InterPro" id="IPR017896">
    <property type="entry name" value="4Fe4S_Fe-S-bd"/>
</dbReference>
<dbReference type="AlphaFoldDB" id="A0A1I1AVL8"/>
<dbReference type="EMBL" id="FOKI01000049">
    <property type="protein sequence ID" value="SFB42081.1"/>
    <property type="molecule type" value="Genomic_DNA"/>
</dbReference>
<dbReference type="STRING" id="84698.SAMN04488528_10492"/>
<keyword evidence="6" id="KW-0408">Iron</keyword>
<name>A0A1I1AVL8_9CLOT</name>
<evidence type="ECO:0000256" key="3">
    <source>
        <dbReference type="ARBA" id="ARBA00022617"/>
    </source>
</evidence>
<evidence type="ECO:0000259" key="8">
    <source>
        <dbReference type="PROSITE" id="PS51379"/>
    </source>
</evidence>
<dbReference type="InterPro" id="IPR036136">
    <property type="entry name" value="Nit/Sulf_reduc_fer-like_dom_sf"/>
</dbReference>
<keyword evidence="5" id="KW-0560">Oxidoreductase</keyword>
<dbReference type="InterPro" id="IPR005117">
    <property type="entry name" value="NiRdtase/SiRdtase_haem-b_fer"/>
</dbReference>